<reference evidence="1 2" key="1">
    <citation type="submission" date="2013-09" db="EMBL/GenBank/DDBJ databases">
        <title>Corchorus capsularis genome sequencing.</title>
        <authorList>
            <person name="Alam M."/>
            <person name="Haque M.S."/>
            <person name="Islam M.S."/>
            <person name="Emdad E.M."/>
            <person name="Islam M.M."/>
            <person name="Ahmed B."/>
            <person name="Halim A."/>
            <person name="Hossen Q.M.M."/>
            <person name="Hossain M.Z."/>
            <person name="Ahmed R."/>
            <person name="Khan M.M."/>
            <person name="Islam R."/>
            <person name="Rashid M.M."/>
            <person name="Khan S.A."/>
            <person name="Rahman M.S."/>
            <person name="Alam M."/>
        </authorList>
    </citation>
    <scope>NUCLEOTIDE SEQUENCE [LARGE SCALE GENOMIC DNA]</scope>
    <source>
        <strain evidence="2">cv. CVL-1</strain>
        <tissue evidence="1">Whole seedling</tissue>
    </source>
</reference>
<dbReference type="AlphaFoldDB" id="A0A1R3G1W6"/>
<evidence type="ECO:0000313" key="1">
    <source>
        <dbReference type="EMBL" id="OMO52081.1"/>
    </source>
</evidence>
<keyword evidence="2" id="KW-1185">Reference proteome</keyword>
<evidence type="ECO:0000313" key="2">
    <source>
        <dbReference type="Proteomes" id="UP000188268"/>
    </source>
</evidence>
<comment type="caution">
    <text evidence="1">The sequence shown here is derived from an EMBL/GenBank/DDBJ whole genome shotgun (WGS) entry which is preliminary data.</text>
</comment>
<organism evidence="1 2">
    <name type="scientific">Corchorus capsularis</name>
    <name type="common">Jute</name>
    <dbReference type="NCBI Taxonomy" id="210143"/>
    <lineage>
        <taxon>Eukaryota</taxon>
        <taxon>Viridiplantae</taxon>
        <taxon>Streptophyta</taxon>
        <taxon>Embryophyta</taxon>
        <taxon>Tracheophyta</taxon>
        <taxon>Spermatophyta</taxon>
        <taxon>Magnoliopsida</taxon>
        <taxon>eudicotyledons</taxon>
        <taxon>Gunneridae</taxon>
        <taxon>Pentapetalae</taxon>
        <taxon>rosids</taxon>
        <taxon>malvids</taxon>
        <taxon>Malvales</taxon>
        <taxon>Malvaceae</taxon>
        <taxon>Grewioideae</taxon>
        <taxon>Apeibeae</taxon>
        <taxon>Corchorus</taxon>
    </lineage>
</organism>
<dbReference type="Gramene" id="OMO52081">
    <property type="protein sequence ID" value="OMO52081"/>
    <property type="gene ID" value="CCACVL1_29368"/>
</dbReference>
<proteinExistence type="predicted"/>
<dbReference type="Proteomes" id="UP000188268">
    <property type="component" value="Unassembled WGS sequence"/>
</dbReference>
<gene>
    <name evidence="1" type="ORF">CCACVL1_29368</name>
</gene>
<sequence>MDFHLSHLPHSSHVLGNLSSESGSAGFLY</sequence>
<name>A0A1R3G1W6_COCAP</name>
<accession>A0A1R3G1W6</accession>
<protein>
    <submittedName>
        <fullName evidence="1">Uncharacterized protein</fullName>
    </submittedName>
</protein>
<dbReference type="EMBL" id="AWWV01015595">
    <property type="protein sequence ID" value="OMO52081.1"/>
    <property type="molecule type" value="Genomic_DNA"/>
</dbReference>